<name>A0A0G4JXC5_9GAMM</name>
<keyword evidence="2" id="KW-1185">Reference proteome</keyword>
<dbReference type="RefSeq" id="WP_048637843.1">
    <property type="nucleotide sequence ID" value="NZ_CGIG01000001.1"/>
</dbReference>
<evidence type="ECO:0000313" key="2">
    <source>
        <dbReference type="Proteomes" id="UP000044377"/>
    </source>
</evidence>
<gene>
    <name evidence="1" type="ORF">BN1221_02862</name>
</gene>
<organism evidence="1 2">
    <name type="scientific">Brenneria goodwinii</name>
    <dbReference type="NCBI Taxonomy" id="1109412"/>
    <lineage>
        <taxon>Bacteria</taxon>
        <taxon>Pseudomonadati</taxon>
        <taxon>Pseudomonadota</taxon>
        <taxon>Gammaproteobacteria</taxon>
        <taxon>Enterobacterales</taxon>
        <taxon>Pectobacteriaceae</taxon>
        <taxon>Brenneria</taxon>
    </lineage>
</organism>
<reference evidence="2" key="1">
    <citation type="submission" date="2015-01" db="EMBL/GenBank/DDBJ databases">
        <authorList>
            <person name="Paterson Steve"/>
        </authorList>
    </citation>
    <scope>NUCLEOTIDE SEQUENCE [LARGE SCALE GENOMIC DNA]</scope>
    <source>
        <strain evidence="2">OBR1</strain>
    </source>
</reference>
<proteinExistence type="predicted"/>
<dbReference type="InterPro" id="IPR019027">
    <property type="entry name" value="Pilus_biogenesis_CpaD-related"/>
</dbReference>
<dbReference type="Pfam" id="PF09476">
    <property type="entry name" value="Pilus_CpaD"/>
    <property type="match status" value="1"/>
</dbReference>
<dbReference type="OrthoDB" id="8596237at2"/>
<sequence length="136" mass="15299">MVMFSELRRYLVLLFIGGAIGVLAGCSSWQQDNDGMPDVSSIKLQQRGKAWVAVPPDCQSMLQPKRDWRDNDRWRIAFGCATYTNLAVSLARPQDLAAPRRYSGMQADAAALSVTRYRENKVEPLRETESTEKTSD</sequence>
<dbReference type="STRING" id="1109412.BN1221_02862"/>
<dbReference type="AlphaFoldDB" id="A0A0G4JXC5"/>
<evidence type="ECO:0000313" key="1">
    <source>
        <dbReference type="EMBL" id="CPR17810.1"/>
    </source>
</evidence>
<dbReference type="EMBL" id="CGIG01000001">
    <property type="protein sequence ID" value="CPR17810.1"/>
    <property type="molecule type" value="Genomic_DNA"/>
</dbReference>
<protein>
    <submittedName>
        <fullName evidence="1">Uncharacterized protein</fullName>
    </submittedName>
</protein>
<accession>A0A0G4JXC5</accession>
<dbReference type="Proteomes" id="UP000044377">
    <property type="component" value="Unassembled WGS sequence"/>
</dbReference>
<dbReference type="KEGG" id="bgj:AWC36_01930"/>